<sequence length="252" mass="28813">MKALVVFAHPEAQSFNGQLKETIVAALREQGADVHVSDLYAMGFDPVEGPTHFEHRARPDVFDVQTEQRHAFDEQLMSEDIRAEIAKLLEADLVVFQFPIWWFSMPAMLKGWLDRVFVYGLFTSRRRYDEGFFVGRRALVSVTAGGPESTFSHNGRNGDLDLILWPLHFTLHYMGYTVLPYFATFGISASIRYAGITADAPRLERYKADLRAHIAKIDHMTPLRFNGWQDWDALGQLKPDAPSFSPFMRHAF</sequence>
<accession>A0A158I6Q0</accession>
<dbReference type="InterPro" id="IPR003680">
    <property type="entry name" value="Flavodoxin_fold"/>
</dbReference>
<dbReference type="GO" id="GO:0005829">
    <property type="term" value="C:cytosol"/>
    <property type="evidence" value="ECO:0007669"/>
    <property type="project" value="TreeGrafter"/>
</dbReference>
<dbReference type="EMBL" id="FCNY02000010">
    <property type="protein sequence ID" value="SAL52023.1"/>
    <property type="molecule type" value="Genomic_DNA"/>
</dbReference>
<evidence type="ECO:0000313" key="4">
    <source>
        <dbReference type="EMBL" id="SAL52023.1"/>
    </source>
</evidence>
<evidence type="ECO:0000256" key="2">
    <source>
        <dbReference type="ARBA" id="ARBA00023002"/>
    </source>
</evidence>
<protein>
    <submittedName>
        <fullName evidence="4">NADPH quinone oxidoreductase</fullName>
    </submittedName>
</protein>
<dbReference type="Proteomes" id="UP000054740">
    <property type="component" value="Unassembled WGS sequence"/>
</dbReference>
<dbReference type="PANTHER" id="PTHR10204:SF34">
    <property type="entry name" value="NAD(P)H DEHYDROGENASE [QUINONE] 1 ISOFORM 1"/>
    <property type="match status" value="1"/>
</dbReference>
<dbReference type="SUPFAM" id="SSF52218">
    <property type="entry name" value="Flavoproteins"/>
    <property type="match status" value="1"/>
</dbReference>
<keyword evidence="5" id="KW-1185">Reference proteome</keyword>
<name>A0A158I6Q0_CABCO</name>
<dbReference type="InterPro" id="IPR051545">
    <property type="entry name" value="NAD(P)H_dehydrogenase_qn"/>
</dbReference>
<dbReference type="PANTHER" id="PTHR10204">
    <property type="entry name" value="NAD P H OXIDOREDUCTASE-RELATED"/>
    <property type="match status" value="1"/>
</dbReference>
<dbReference type="AlphaFoldDB" id="A0A158I6Q0"/>
<keyword evidence="2" id="KW-0560">Oxidoreductase</keyword>
<gene>
    <name evidence="4" type="ORF">AWB70_04283</name>
</gene>
<dbReference type="Gene3D" id="3.40.50.360">
    <property type="match status" value="1"/>
</dbReference>
<proteinExistence type="inferred from homology"/>
<comment type="similarity">
    <text evidence="1">Belongs to the NAD(P)H dehydrogenase (quinone) family.</text>
</comment>
<evidence type="ECO:0000259" key="3">
    <source>
        <dbReference type="Pfam" id="PF02525"/>
    </source>
</evidence>
<organism evidence="4 5">
    <name type="scientific">Caballeronia cordobensis</name>
    <name type="common">Burkholderia cordobensis</name>
    <dbReference type="NCBI Taxonomy" id="1353886"/>
    <lineage>
        <taxon>Bacteria</taxon>
        <taxon>Pseudomonadati</taxon>
        <taxon>Pseudomonadota</taxon>
        <taxon>Betaproteobacteria</taxon>
        <taxon>Burkholderiales</taxon>
        <taxon>Burkholderiaceae</taxon>
        <taxon>Caballeronia</taxon>
    </lineage>
</organism>
<evidence type="ECO:0000256" key="1">
    <source>
        <dbReference type="ARBA" id="ARBA00006252"/>
    </source>
</evidence>
<evidence type="ECO:0000313" key="5">
    <source>
        <dbReference type="Proteomes" id="UP000054740"/>
    </source>
</evidence>
<feature type="domain" description="Flavodoxin-like fold" evidence="3">
    <location>
        <begin position="1"/>
        <end position="203"/>
    </location>
</feature>
<dbReference type="GO" id="GO:0003955">
    <property type="term" value="F:NAD(P)H dehydrogenase (quinone) activity"/>
    <property type="evidence" value="ECO:0007669"/>
    <property type="project" value="TreeGrafter"/>
</dbReference>
<dbReference type="RefSeq" id="WP_053572527.1">
    <property type="nucleotide sequence ID" value="NZ_FCNY02000010.1"/>
</dbReference>
<dbReference type="InterPro" id="IPR029039">
    <property type="entry name" value="Flavoprotein-like_sf"/>
</dbReference>
<dbReference type="Pfam" id="PF02525">
    <property type="entry name" value="Flavodoxin_2"/>
    <property type="match status" value="1"/>
</dbReference>
<reference evidence="5" key="1">
    <citation type="submission" date="2016-01" db="EMBL/GenBank/DDBJ databases">
        <authorList>
            <person name="Peeters C."/>
        </authorList>
    </citation>
    <scope>NUCLEOTIDE SEQUENCE [LARGE SCALE GENOMIC DNA]</scope>
</reference>